<keyword evidence="4 5" id="KW-0408">Iron</keyword>
<dbReference type="EMBL" id="NMUH01005503">
    <property type="protein sequence ID" value="MQM12944.1"/>
    <property type="molecule type" value="Genomic_DNA"/>
</dbReference>
<dbReference type="Proteomes" id="UP000652761">
    <property type="component" value="Unassembled WGS sequence"/>
</dbReference>
<sequence>MELQGEWPEPVVSVQSLLAGGLTAIPERYVKPPSQRPAPRLVSPTDLPLVDLGGLTGSTPTEFQATVRKISDACKEWGFFQVVNHGVSPDLMKRMMVVWRDFFLLPLEEKRAFANSPRTYEGYGSRIGVEKGTPLDWGDYFFLNFLPLSKRNYEKWPALFPPFRETVEEYGGEVVKLAERLMRALSISLGLEAGRLQEAFGGRDVDVGIRVNYYPKCPQPHLTLGLSSHSDPGGLTILLADDHVKGLQVKKGGGWVTVQPVPGAFVVNLGDQIQVLSNTIYKSVEHQAVVNSDEERLSIAVFYNPKGEMLIGPIPELVNKGCTSSYSPITFNEYRLFIRTKGPRGKIQLESCLKAI</sequence>
<feature type="domain" description="Fe2OG dioxygenase" evidence="6">
    <location>
        <begin position="204"/>
        <end position="305"/>
    </location>
</feature>
<gene>
    <name evidence="7" type="ORF">Taro_045864</name>
</gene>
<evidence type="ECO:0000256" key="4">
    <source>
        <dbReference type="ARBA" id="ARBA00023004"/>
    </source>
</evidence>
<dbReference type="Gene3D" id="2.60.120.330">
    <property type="entry name" value="B-lactam Antibiotic, Isopenicillin N Synthase, Chain"/>
    <property type="match status" value="1"/>
</dbReference>
<dbReference type="PANTHER" id="PTHR47991">
    <property type="entry name" value="OXOGLUTARATE/IRON-DEPENDENT DIOXYGENASE"/>
    <property type="match status" value="1"/>
</dbReference>
<evidence type="ECO:0000256" key="1">
    <source>
        <dbReference type="ARBA" id="ARBA00008056"/>
    </source>
</evidence>
<dbReference type="GO" id="GO:0016491">
    <property type="term" value="F:oxidoreductase activity"/>
    <property type="evidence" value="ECO:0007669"/>
    <property type="project" value="UniProtKB-KW"/>
</dbReference>
<dbReference type="OrthoDB" id="288590at2759"/>
<keyword evidence="3 5" id="KW-0560">Oxidoreductase</keyword>
<dbReference type="PROSITE" id="PS51471">
    <property type="entry name" value="FE2OG_OXY"/>
    <property type="match status" value="1"/>
</dbReference>
<dbReference type="InterPro" id="IPR027443">
    <property type="entry name" value="IPNS-like_sf"/>
</dbReference>
<evidence type="ECO:0000256" key="3">
    <source>
        <dbReference type="ARBA" id="ARBA00023002"/>
    </source>
</evidence>
<protein>
    <recommendedName>
        <fullName evidence="6">Fe2OG dioxygenase domain-containing protein</fullName>
    </recommendedName>
</protein>
<dbReference type="GO" id="GO:0046872">
    <property type="term" value="F:metal ion binding"/>
    <property type="evidence" value="ECO:0007669"/>
    <property type="project" value="UniProtKB-KW"/>
</dbReference>
<dbReference type="InterPro" id="IPR050295">
    <property type="entry name" value="Plant_2OG-oxidoreductases"/>
</dbReference>
<dbReference type="InterPro" id="IPR026992">
    <property type="entry name" value="DIOX_N"/>
</dbReference>
<evidence type="ECO:0000313" key="7">
    <source>
        <dbReference type="EMBL" id="MQM12944.1"/>
    </source>
</evidence>
<evidence type="ECO:0000259" key="6">
    <source>
        <dbReference type="PROSITE" id="PS51471"/>
    </source>
</evidence>
<proteinExistence type="inferred from homology"/>
<accession>A0A843X5E4</accession>
<evidence type="ECO:0000256" key="5">
    <source>
        <dbReference type="RuleBase" id="RU003682"/>
    </source>
</evidence>
<comment type="caution">
    <text evidence="7">The sequence shown here is derived from an EMBL/GenBank/DDBJ whole genome shotgun (WGS) entry which is preliminary data.</text>
</comment>
<evidence type="ECO:0000256" key="2">
    <source>
        <dbReference type="ARBA" id="ARBA00022723"/>
    </source>
</evidence>
<dbReference type="Pfam" id="PF03171">
    <property type="entry name" value="2OG-FeII_Oxy"/>
    <property type="match status" value="1"/>
</dbReference>
<name>A0A843X5E4_COLES</name>
<comment type="similarity">
    <text evidence="1 5">Belongs to the iron/ascorbate-dependent oxidoreductase family.</text>
</comment>
<dbReference type="SUPFAM" id="SSF51197">
    <property type="entry name" value="Clavaminate synthase-like"/>
    <property type="match status" value="1"/>
</dbReference>
<evidence type="ECO:0000313" key="8">
    <source>
        <dbReference type="Proteomes" id="UP000652761"/>
    </source>
</evidence>
<keyword evidence="2 5" id="KW-0479">Metal-binding</keyword>
<dbReference type="PRINTS" id="PR00682">
    <property type="entry name" value="IPNSYNTHASE"/>
</dbReference>
<dbReference type="FunFam" id="2.60.120.330:FF:000079">
    <property type="entry name" value="Protein SRG1"/>
    <property type="match status" value="1"/>
</dbReference>
<dbReference type="InterPro" id="IPR044861">
    <property type="entry name" value="IPNS-like_FE2OG_OXY"/>
</dbReference>
<dbReference type="Pfam" id="PF14226">
    <property type="entry name" value="DIOX_N"/>
    <property type="match status" value="1"/>
</dbReference>
<organism evidence="7 8">
    <name type="scientific">Colocasia esculenta</name>
    <name type="common">Wild taro</name>
    <name type="synonym">Arum esculentum</name>
    <dbReference type="NCBI Taxonomy" id="4460"/>
    <lineage>
        <taxon>Eukaryota</taxon>
        <taxon>Viridiplantae</taxon>
        <taxon>Streptophyta</taxon>
        <taxon>Embryophyta</taxon>
        <taxon>Tracheophyta</taxon>
        <taxon>Spermatophyta</taxon>
        <taxon>Magnoliopsida</taxon>
        <taxon>Liliopsida</taxon>
        <taxon>Araceae</taxon>
        <taxon>Aroideae</taxon>
        <taxon>Colocasieae</taxon>
        <taxon>Colocasia</taxon>
    </lineage>
</organism>
<dbReference type="AlphaFoldDB" id="A0A843X5E4"/>
<keyword evidence="8" id="KW-1185">Reference proteome</keyword>
<reference evidence="7" key="1">
    <citation type="submission" date="2017-07" db="EMBL/GenBank/DDBJ databases">
        <title>Taro Niue Genome Assembly and Annotation.</title>
        <authorList>
            <person name="Atibalentja N."/>
            <person name="Keating K."/>
            <person name="Fields C.J."/>
        </authorList>
    </citation>
    <scope>NUCLEOTIDE SEQUENCE</scope>
    <source>
        <strain evidence="7">Niue_2</strain>
        <tissue evidence="7">Leaf</tissue>
    </source>
</reference>
<dbReference type="InterPro" id="IPR005123">
    <property type="entry name" value="Oxoglu/Fe-dep_dioxygenase_dom"/>
</dbReference>